<evidence type="ECO:0000313" key="3">
    <source>
        <dbReference type="Proteomes" id="UP000254331"/>
    </source>
</evidence>
<accession>A0A379F615</accession>
<dbReference type="EMBL" id="UGTW01000001">
    <property type="protein sequence ID" value="SUC15058.1"/>
    <property type="molecule type" value="Genomic_DNA"/>
</dbReference>
<sequence>MSEAQINAFNIASGNVAPTSLHPLFAGVLIALLLLWSGWGLLHVYQGYASERITEQSLIRFVIRTVLLIVISLFLFAQ</sequence>
<dbReference type="Pfam" id="PF11660">
    <property type="entry name" value="DUF3262"/>
    <property type="match status" value="1"/>
</dbReference>
<keyword evidence="1" id="KW-1133">Transmembrane helix</keyword>
<dbReference type="NCBIfam" id="TIGR03758">
    <property type="entry name" value="conj_TIGR03758"/>
    <property type="match status" value="1"/>
</dbReference>
<gene>
    <name evidence="2" type="ORF">NCTC10376_00896</name>
</gene>
<dbReference type="InterPro" id="IPR021676">
    <property type="entry name" value="DUF3262"/>
</dbReference>
<proteinExistence type="predicted"/>
<keyword evidence="1" id="KW-0472">Membrane</keyword>
<evidence type="ECO:0000256" key="1">
    <source>
        <dbReference type="SAM" id="Phobius"/>
    </source>
</evidence>
<dbReference type="RefSeq" id="WP_115370426.1">
    <property type="nucleotide sequence ID" value="NZ_JAPZVS010000009.1"/>
</dbReference>
<evidence type="ECO:0000313" key="2">
    <source>
        <dbReference type="EMBL" id="SUC15058.1"/>
    </source>
</evidence>
<reference evidence="2 3" key="1">
    <citation type="submission" date="2018-06" db="EMBL/GenBank/DDBJ databases">
        <authorList>
            <consortium name="Pathogen Informatics"/>
            <person name="Doyle S."/>
        </authorList>
    </citation>
    <scope>NUCLEOTIDE SEQUENCE [LARGE SCALE GENOMIC DNA]</scope>
    <source>
        <strain evidence="2 3">NCTC10376</strain>
    </source>
</reference>
<feature type="transmembrane region" description="Helical" evidence="1">
    <location>
        <begin position="24"/>
        <end position="45"/>
    </location>
</feature>
<protein>
    <submittedName>
        <fullName evidence="2">Integrating conjugative element protein, PFL_4701 family</fullName>
    </submittedName>
</protein>
<organism evidence="2 3">
    <name type="scientific">Proteus vulgaris</name>
    <dbReference type="NCBI Taxonomy" id="585"/>
    <lineage>
        <taxon>Bacteria</taxon>
        <taxon>Pseudomonadati</taxon>
        <taxon>Pseudomonadota</taxon>
        <taxon>Gammaproteobacteria</taxon>
        <taxon>Enterobacterales</taxon>
        <taxon>Morganellaceae</taxon>
        <taxon>Proteus</taxon>
    </lineage>
</organism>
<keyword evidence="1" id="KW-0812">Transmembrane</keyword>
<feature type="transmembrane region" description="Helical" evidence="1">
    <location>
        <begin position="57"/>
        <end position="77"/>
    </location>
</feature>
<name>A0A379F615_PROVU</name>
<dbReference type="Proteomes" id="UP000254331">
    <property type="component" value="Unassembled WGS sequence"/>
</dbReference>
<dbReference type="AlphaFoldDB" id="A0A379F615"/>